<reference evidence="1" key="1">
    <citation type="submission" date="2022-10" db="EMBL/GenBank/DDBJ databases">
        <title>Tapping the CABI collections for fungal endophytes: first genome assemblies for Collariella, Neodidymelliopsis, Ascochyta clinopodiicola, Didymella pomorum, Didymosphaeria variabile, Neocosmospora piperis and Neocucurbitaria cava.</title>
        <authorList>
            <person name="Hill R."/>
        </authorList>
    </citation>
    <scope>NUCLEOTIDE SEQUENCE</scope>
    <source>
        <strain evidence="1">IMI 356814</strain>
    </source>
</reference>
<dbReference type="EMBL" id="JAPEUY010000005">
    <property type="protein sequence ID" value="KAJ4372853.1"/>
    <property type="molecule type" value="Genomic_DNA"/>
</dbReference>
<protein>
    <submittedName>
        <fullName evidence="1">Uncharacterized protein</fullName>
    </submittedName>
</protein>
<dbReference type="Proteomes" id="UP001140560">
    <property type="component" value="Unassembled WGS sequence"/>
</dbReference>
<evidence type="ECO:0000313" key="1">
    <source>
        <dbReference type="EMBL" id="KAJ4372853.1"/>
    </source>
</evidence>
<dbReference type="AlphaFoldDB" id="A0A9W9CNE2"/>
<keyword evidence="2" id="KW-1185">Reference proteome</keyword>
<accession>A0A9W9CNE2</accession>
<organism evidence="1 2">
    <name type="scientific">Neocucurbitaria cava</name>
    <dbReference type="NCBI Taxonomy" id="798079"/>
    <lineage>
        <taxon>Eukaryota</taxon>
        <taxon>Fungi</taxon>
        <taxon>Dikarya</taxon>
        <taxon>Ascomycota</taxon>
        <taxon>Pezizomycotina</taxon>
        <taxon>Dothideomycetes</taxon>
        <taxon>Pleosporomycetidae</taxon>
        <taxon>Pleosporales</taxon>
        <taxon>Pleosporineae</taxon>
        <taxon>Cucurbitariaceae</taxon>
        <taxon>Neocucurbitaria</taxon>
    </lineage>
</organism>
<name>A0A9W9CNE2_9PLEO</name>
<evidence type="ECO:0000313" key="2">
    <source>
        <dbReference type="Proteomes" id="UP001140560"/>
    </source>
</evidence>
<comment type="caution">
    <text evidence="1">The sequence shown here is derived from an EMBL/GenBank/DDBJ whole genome shotgun (WGS) entry which is preliminary data.</text>
</comment>
<dbReference type="OrthoDB" id="5372859at2759"/>
<proteinExistence type="predicted"/>
<gene>
    <name evidence="1" type="ORF">N0V83_003144</name>
</gene>
<sequence>MATPDLISHFQFLVSPRFPPELVLKTIQHLPFGNGKVIANLRSTHSRLRDILDNYEHSITRCFVGKELRHAPTDFPREEAFSLSWLAHTVDEHSAKLAYIKSLQCDPLTAIYLALHHATLSARYHGSGWIHQRTYGRFMDANQLSLRNELEFCFAEAALSDGPEFINGMLLHHNTSNAETTLLNCYHDHGTHDWDWPCWGTGPGEFEPPRTQGPHKEAGSTSRSLFTTLLEREAELIDCPFGEVRGRIEQFTDAKDHALAYLDLAGKARLMQGLDLDYGGGNG</sequence>